<keyword evidence="5 6" id="KW-0175">Coiled coil</keyword>
<dbReference type="PANTHER" id="PTHR14826:SF14">
    <property type="entry name" value="ANGIOMOTIN_C DOMAIN-CONTAINING PROTEIN"/>
    <property type="match status" value="1"/>
</dbReference>
<evidence type="ECO:0000256" key="7">
    <source>
        <dbReference type="SAM" id="MobiDB-lite"/>
    </source>
</evidence>
<feature type="compositionally biased region" description="Polar residues" evidence="7">
    <location>
        <begin position="289"/>
        <end position="375"/>
    </location>
</feature>
<sequence length="495" mass="54962">MSPHRYSTVYASAPALSSSRPGTSAPLKVDPEDIACRATQMLELLSEENAALRAELDQYYCKVSKLQKLELEIQRLHEGHDALARSQQKRERLERALRVKLEAEVRRLEEGNKLLKEQLDATRAHVCKSEKGEMDETDPAIIPQLLQQSKELIALKEHQEIELAAQRATLSEQRTHIDILDSALTSAQSNIVRLEEECRKKQTYVDRVDHLQRALGSLQLASNKREQDERQLRSKLQRQLGSMREQQAMTTGSSTEQARLEMTGSGTTQVARAETAGGSTQLDKPEMIRSSTQLTRLETSGSNSSTLQESTIQHQGSTQQDNTVTTGGSTQQDSGVTTGGSTQQDSAMTTGGSTQQDSAMTTGGSTQQDRADTTVGNIQLTGKTALTEDTLIIEQPELLQWELREAEMMQKSREKLLTGPPLEKLQHMEQLVGMQHKCTSLECHLEDSKTQLAERDAMIKHNLQDVAKLCKGRLKAVVDNLPSEDAFHALLLESL</sequence>
<gene>
    <name evidence="10" type="primary">LOC106812433</name>
</gene>
<evidence type="ECO:0000256" key="2">
    <source>
        <dbReference type="ARBA" id="ARBA00010300"/>
    </source>
</evidence>
<dbReference type="InterPro" id="IPR009114">
    <property type="entry name" value="Angiomotin"/>
</dbReference>
<organism evidence="9 10">
    <name type="scientific">Priapulus caudatus</name>
    <name type="common">Priapulid worm</name>
    <dbReference type="NCBI Taxonomy" id="37621"/>
    <lineage>
        <taxon>Eukaryota</taxon>
        <taxon>Metazoa</taxon>
        <taxon>Ecdysozoa</taxon>
        <taxon>Scalidophora</taxon>
        <taxon>Priapulida</taxon>
        <taxon>Priapulimorpha</taxon>
        <taxon>Priapulimorphida</taxon>
        <taxon>Priapulidae</taxon>
        <taxon>Priapulus</taxon>
    </lineage>
</organism>
<evidence type="ECO:0000259" key="8">
    <source>
        <dbReference type="Pfam" id="PF12240"/>
    </source>
</evidence>
<feature type="region of interest" description="Disordered" evidence="7">
    <location>
        <begin position="1"/>
        <end position="28"/>
    </location>
</feature>
<evidence type="ECO:0000256" key="1">
    <source>
        <dbReference type="ARBA" id="ARBA00004282"/>
    </source>
</evidence>
<comment type="similarity">
    <text evidence="2">Belongs to the angiomotin family.</text>
</comment>
<dbReference type="PANTHER" id="PTHR14826">
    <property type="entry name" value="ANGIOMOTIN"/>
    <property type="match status" value="1"/>
</dbReference>
<feature type="coiled-coil region" evidence="6">
    <location>
        <begin position="177"/>
        <end position="238"/>
    </location>
</feature>
<dbReference type="Pfam" id="PF12240">
    <property type="entry name" value="Angiomotin_C"/>
    <property type="match status" value="1"/>
</dbReference>
<proteinExistence type="inferred from homology"/>
<evidence type="ECO:0000313" key="9">
    <source>
        <dbReference type="Proteomes" id="UP000695022"/>
    </source>
</evidence>
<comment type="subcellular location">
    <subcellularLocation>
        <location evidence="1">Cell junction</location>
    </subcellularLocation>
</comment>
<keyword evidence="9" id="KW-1185">Reference proteome</keyword>
<evidence type="ECO:0000256" key="3">
    <source>
        <dbReference type="ARBA" id="ARBA00022553"/>
    </source>
</evidence>
<protein>
    <submittedName>
        <fullName evidence="10">Angiomotin-like protein 1</fullName>
    </submittedName>
</protein>
<dbReference type="RefSeq" id="XP_014671806.1">
    <property type="nucleotide sequence ID" value="XM_014816320.1"/>
</dbReference>
<evidence type="ECO:0000256" key="6">
    <source>
        <dbReference type="SAM" id="Coils"/>
    </source>
</evidence>
<keyword evidence="3" id="KW-0597">Phosphoprotein</keyword>
<reference evidence="10" key="1">
    <citation type="submission" date="2025-08" db="UniProtKB">
        <authorList>
            <consortium name="RefSeq"/>
        </authorList>
    </citation>
    <scope>IDENTIFICATION</scope>
</reference>
<feature type="compositionally biased region" description="Polar residues" evidence="7">
    <location>
        <begin position="238"/>
        <end position="257"/>
    </location>
</feature>
<name>A0ABM1EHY5_PRICU</name>
<dbReference type="GeneID" id="106812433"/>
<dbReference type="PRINTS" id="PR01807">
    <property type="entry name" value="ANGIOMOTIN"/>
</dbReference>
<dbReference type="InterPro" id="IPR051747">
    <property type="entry name" value="Angiomotin-like"/>
</dbReference>
<dbReference type="InterPro" id="IPR024646">
    <property type="entry name" value="Angiomotin_C"/>
</dbReference>
<keyword evidence="4" id="KW-0965">Cell junction</keyword>
<evidence type="ECO:0000256" key="5">
    <source>
        <dbReference type="ARBA" id="ARBA00023054"/>
    </source>
</evidence>
<evidence type="ECO:0000256" key="4">
    <source>
        <dbReference type="ARBA" id="ARBA00022949"/>
    </source>
</evidence>
<feature type="domain" description="Angiomotin C-terminal" evidence="8">
    <location>
        <begin position="204"/>
        <end position="258"/>
    </location>
</feature>
<accession>A0ABM1EHY5</accession>
<feature type="coiled-coil region" evidence="6">
    <location>
        <begin position="42"/>
        <end position="125"/>
    </location>
</feature>
<dbReference type="Proteomes" id="UP000695022">
    <property type="component" value="Unplaced"/>
</dbReference>
<feature type="region of interest" description="Disordered" evidence="7">
    <location>
        <begin position="238"/>
        <end position="375"/>
    </location>
</feature>
<evidence type="ECO:0000313" key="10">
    <source>
        <dbReference type="RefSeq" id="XP_014671806.1"/>
    </source>
</evidence>